<protein>
    <recommendedName>
        <fullName evidence="4">DUF4013 domain-containing protein</fullName>
    </recommendedName>
</protein>
<name>A0A1I6LY66_9EURY</name>
<evidence type="ECO:0000313" key="3">
    <source>
        <dbReference type="Proteomes" id="UP000199062"/>
    </source>
</evidence>
<dbReference type="EMBL" id="FOZK01000003">
    <property type="protein sequence ID" value="SFS08345.1"/>
    <property type="molecule type" value="Genomic_DNA"/>
</dbReference>
<dbReference type="AlphaFoldDB" id="A0A1I6LY66"/>
<sequence>MFEEAIRYPWKGADNVKNVAIGGILTLLGVFVLPMFFVLGYGLEVIRRVSRGDVAEPPAWEDWGTLFVDGLKVFVISVVYSLIPAALVAFAVFSWFVPVVASNGGEPSGGLAALGFLVGLVVFLLSMLVALAFAYVVPAAVAAFARTDRLGAAFSPSQLRSIGGHRGFAVAWVVAFAVTLVASAISGALSATGIGAILGAFVVYYGTIAAAYAIGEGISDLPVVAEREEVAIDESAA</sequence>
<keyword evidence="1" id="KW-1133">Transmembrane helix</keyword>
<dbReference type="RefSeq" id="WP_089817890.1">
    <property type="nucleotide sequence ID" value="NZ_FOZK01000003.1"/>
</dbReference>
<dbReference type="Proteomes" id="UP000199062">
    <property type="component" value="Unassembled WGS sequence"/>
</dbReference>
<gene>
    <name evidence="2" type="ORF">SAMN05216559_3408</name>
</gene>
<dbReference type="OrthoDB" id="107590at2157"/>
<evidence type="ECO:0000256" key="1">
    <source>
        <dbReference type="SAM" id="Phobius"/>
    </source>
</evidence>
<accession>A0A1I6LY66</accession>
<reference evidence="2 3" key="1">
    <citation type="submission" date="2016-10" db="EMBL/GenBank/DDBJ databases">
        <authorList>
            <person name="de Groot N.N."/>
        </authorList>
    </citation>
    <scope>NUCLEOTIDE SEQUENCE [LARGE SCALE GENOMIC DNA]</scope>
    <source>
        <strain evidence="2 3">CGMCC 1.10457</strain>
    </source>
</reference>
<keyword evidence="3" id="KW-1185">Reference proteome</keyword>
<evidence type="ECO:0008006" key="4">
    <source>
        <dbReference type="Google" id="ProtNLM"/>
    </source>
</evidence>
<organism evidence="2 3">
    <name type="scientific">Halomicrobium zhouii</name>
    <dbReference type="NCBI Taxonomy" id="767519"/>
    <lineage>
        <taxon>Archaea</taxon>
        <taxon>Methanobacteriati</taxon>
        <taxon>Methanobacteriota</taxon>
        <taxon>Stenosarchaea group</taxon>
        <taxon>Halobacteria</taxon>
        <taxon>Halobacteriales</taxon>
        <taxon>Haloarculaceae</taxon>
        <taxon>Halomicrobium</taxon>
    </lineage>
</organism>
<feature type="transmembrane region" description="Helical" evidence="1">
    <location>
        <begin position="191"/>
        <end position="214"/>
    </location>
</feature>
<dbReference type="InterPro" id="IPR025098">
    <property type="entry name" value="DUF4013"/>
</dbReference>
<keyword evidence="1" id="KW-0472">Membrane</keyword>
<feature type="transmembrane region" description="Helical" evidence="1">
    <location>
        <begin position="20"/>
        <end position="43"/>
    </location>
</feature>
<proteinExistence type="predicted"/>
<feature type="transmembrane region" description="Helical" evidence="1">
    <location>
        <begin position="116"/>
        <end position="145"/>
    </location>
</feature>
<keyword evidence="1" id="KW-0812">Transmembrane</keyword>
<dbReference type="STRING" id="767519.SAMN05216559_3408"/>
<feature type="transmembrane region" description="Helical" evidence="1">
    <location>
        <begin position="73"/>
        <end position="96"/>
    </location>
</feature>
<dbReference type="Pfam" id="PF13197">
    <property type="entry name" value="DUF4013"/>
    <property type="match status" value="1"/>
</dbReference>
<feature type="transmembrane region" description="Helical" evidence="1">
    <location>
        <begin position="166"/>
        <end position="185"/>
    </location>
</feature>
<evidence type="ECO:0000313" key="2">
    <source>
        <dbReference type="EMBL" id="SFS08345.1"/>
    </source>
</evidence>